<dbReference type="AlphaFoldDB" id="A0A381P2A8"/>
<accession>A0A381P2A8</accession>
<dbReference type="Pfam" id="PF22691">
    <property type="entry name" value="Thiolase_C_1"/>
    <property type="match status" value="1"/>
</dbReference>
<dbReference type="PIRSF" id="PIRSF000429">
    <property type="entry name" value="Ac-CoA_Ac_transf"/>
    <property type="match status" value="1"/>
</dbReference>
<proteinExistence type="predicted"/>
<evidence type="ECO:0000313" key="2">
    <source>
        <dbReference type="EMBL" id="SUZ61075.1"/>
    </source>
</evidence>
<dbReference type="GO" id="GO:0016747">
    <property type="term" value="F:acyltransferase activity, transferring groups other than amino-acyl groups"/>
    <property type="evidence" value="ECO:0007669"/>
    <property type="project" value="InterPro"/>
</dbReference>
<dbReference type="InterPro" id="IPR016039">
    <property type="entry name" value="Thiolase-like"/>
</dbReference>
<dbReference type="PANTHER" id="PTHR42870:SF1">
    <property type="entry name" value="NON-SPECIFIC LIPID-TRANSFER PROTEIN-LIKE 2"/>
    <property type="match status" value="1"/>
</dbReference>
<dbReference type="InterPro" id="IPR002155">
    <property type="entry name" value="Thiolase"/>
</dbReference>
<dbReference type="CDD" id="cd00829">
    <property type="entry name" value="SCP-x_thiolase"/>
    <property type="match status" value="1"/>
</dbReference>
<feature type="domain" description="Thiolase C-terminal" evidence="1">
    <location>
        <begin position="234"/>
        <end position="358"/>
    </location>
</feature>
<dbReference type="SUPFAM" id="SSF53901">
    <property type="entry name" value="Thiolase-like"/>
    <property type="match status" value="1"/>
</dbReference>
<gene>
    <name evidence="2" type="ORF">METZ01_LOCUS13929</name>
</gene>
<evidence type="ECO:0000259" key="1">
    <source>
        <dbReference type="Pfam" id="PF22691"/>
    </source>
</evidence>
<feature type="non-terminal residue" evidence="2">
    <location>
        <position position="1"/>
    </location>
</feature>
<dbReference type="Gene3D" id="3.40.47.10">
    <property type="match status" value="1"/>
</dbReference>
<dbReference type="PANTHER" id="PTHR42870">
    <property type="entry name" value="ACETYL-COA C-ACETYLTRANSFERASE"/>
    <property type="match status" value="1"/>
</dbReference>
<sequence>VSSAGLAIDAAANAMRDAGVTAADIDGFTCGYFPVADMSRQLGIFPSWADNTVVGGCSWMFQLRNAVAAIHAGYCTTVLIVYGESGKSTRRLGQSGDGGQRGGIGQQFDMLYSGGQAAATFTLPVLRYQQEYGLSDEQLAVGAVSQRAWAVDVPRATLREPTSVDEVLDSPMIAWPIRRAMCCLVSDAGGALIVTSAERAQDHPKPPVYVLGTGGALEAGVMSPAGVREPLRPEFIRTSGEAAFASSGITHSDVDHLMIYDAFIHTPIFGLEGLGFVNYGEGGHFIAEGHTAPGGKLPMNTSGGGLSYAHTGAYGMLCMLESIRQVRGEAANQVPDVEVALCHGWGGYWSACATLLFATHAP</sequence>
<organism evidence="2">
    <name type="scientific">marine metagenome</name>
    <dbReference type="NCBI Taxonomy" id="408172"/>
    <lineage>
        <taxon>unclassified sequences</taxon>
        <taxon>metagenomes</taxon>
        <taxon>ecological metagenomes</taxon>
    </lineage>
</organism>
<reference evidence="2" key="1">
    <citation type="submission" date="2018-05" db="EMBL/GenBank/DDBJ databases">
        <authorList>
            <person name="Lanie J.A."/>
            <person name="Ng W.-L."/>
            <person name="Kazmierczak K.M."/>
            <person name="Andrzejewski T.M."/>
            <person name="Davidsen T.M."/>
            <person name="Wayne K.J."/>
            <person name="Tettelin H."/>
            <person name="Glass J.I."/>
            <person name="Rusch D."/>
            <person name="Podicherti R."/>
            <person name="Tsui H.-C.T."/>
            <person name="Winkler M.E."/>
        </authorList>
    </citation>
    <scope>NUCLEOTIDE SEQUENCE</scope>
</reference>
<protein>
    <recommendedName>
        <fullName evidence="1">Thiolase C-terminal domain-containing protein</fullName>
    </recommendedName>
</protein>
<dbReference type="InterPro" id="IPR055140">
    <property type="entry name" value="Thiolase_C_2"/>
</dbReference>
<dbReference type="EMBL" id="UINC01000777">
    <property type="protein sequence ID" value="SUZ61075.1"/>
    <property type="molecule type" value="Genomic_DNA"/>
</dbReference>
<name>A0A381P2A8_9ZZZZ</name>